<protein>
    <submittedName>
        <fullName evidence="1">Uncharacterized protein</fullName>
    </submittedName>
</protein>
<dbReference type="Proteomes" id="UP000467841">
    <property type="component" value="Unassembled WGS sequence"/>
</dbReference>
<reference evidence="1" key="1">
    <citation type="submission" date="2020-01" db="EMBL/GenBank/DDBJ databases">
        <authorList>
            <person name="Mishra B."/>
        </authorList>
    </citation>
    <scope>NUCLEOTIDE SEQUENCE [LARGE SCALE GENOMIC DNA]</scope>
</reference>
<comment type="caution">
    <text evidence="1">The sequence shown here is derived from an EMBL/GenBank/DDBJ whole genome shotgun (WGS) entry which is preliminary data.</text>
</comment>
<name>A0A6D2KSU8_9BRAS</name>
<evidence type="ECO:0000313" key="2">
    <source>
        <dbReference type="Proteomes" id="UP000467841"/>
    </source>
</evidence>
<dbReference type="EMBL" id="CACVBM020001606">
    <property type="protein sequence ID" value="CAA7055052.1"/>
    <property type="molecule type" value="Genomic_DNA"/>
</dbReference>
<evidence type="ECO:0000313" key="1">
    <source>
        <dbReference type="EMBL" id="CAA7055052.1"/>
    </source>
</evidence>
<dbReference type="AlphaFoldDB" id="A0A6D2KSU8"/>
<proteinExistence type="predicted"/>
<gene>
    <name evidence="1" type="ORF">MERR_LOCUS42288</name>
</gene>
<accession>A0A6D2KSU8</accession>
<organism evidence="1 2">
    <name type="scientific">Microthlaspi erraticum</name>
    <dbReference type="NCBI Taxonomy" id="1685480"/>
    <lineage>
        <taxon>Eukaryota</taxon>
        <taxon>Viridiplantae</taxon>
        <taxon>Streptophyta</taxon>
        <taxon>Embryophyta</taxon>
        <taxon>Tracheophyta</taxon>
        <taxon>Spermatophyta</taxon>
        <taxon>Magnoliopsida</taxon>
        <taxon>eudicotyledons</taxon>
        <taxon>Gunneridae</taxon>
        <taxon>Pentapetalae</taxon>
        <taxon>rosids</taxon>
        <taxon>malvids</taxon>
        <taxon>Brassicales</taxon>
        <taxon>Brassicaceae</taxon>
        <taxon>Coluteocarpeae</taxon>
        <taxon>Microthlaspi</taxon>
    </lineage>
</organism>
<keyword evidence="2" id="KW-1185">Reference proteome</keyword>
<sequence>MKIINEIYGAPIFDVYHDDDEVQWRIYMYEFPSPPPGTSLFRTGPGNLLAHECYRVLELSLYNGDRKEKSTRKKKLQLPSSRDITDITTSVRWANHKPIRPTYNTLTLTWLYT</sequence>